<evidence type="ECO:0000256" key="5">
    <source>
        <dbReference type="ARBA" id="ARBA00023136"/>
    </source>
</evidence>
<dbReference type="PIRSF" id="PIRSF006060">
    <property type="entry name" value="AA_transporter"/>
    <property type="match status" value="1"/>
</dbReference>
<evidence type="ECO:0000256" key="6">
    <source>
        <dbReference type="SAM" id="Phobius"/>
    </source>
</evidence>
<evidence type="ECO:0000256" key="1">
    <source>
        <dbReference type="ARBA" id="ARBA00004141"/>
    </source>
</evidence>
<comment type="subcellular location">
    <subcellularLocation>
        <location evidence="1">Membrane</location>
        <topology evidence="1">Multi-pass membrane protein</topology>
    </subcellularLocation>
</comment>
<accession>A0A6G1J8P1</accession>
<keyword evidence="5 6" id="KW-0472">Membrane</keyword>
<feature type="transmembrane region" description="Helical" evidence="6">
    <location>
        <begin position="171"/>
        <end position="188"/>
    </location>
</feature>
<evidence type="ECO:0008006" key="9">
    <source>
        <dbReference type="Google" id="ProtNLM"/>
    </source>
</evidence>
<dbReference type="GO" id="GO:0016020">
    <property type="term" value="C:membrane"/>
    <property type="evidence" value="ECO:0007669"/>
    <property type="project" value="UniProtKB-SubCell"/>
</dbReference>
<dbReference type="Gene3D" id="1.20.1740.10">
    <property type="entry name" value="Amino acid/polyamine transporter I"/>
    <property type="match status" value="1"/>
</dbReference>
<sequence>MEPTSTGSGNLKPRLSTLTMVGMSFAILNTWIARAGSLGLVMPSGSSVAFAYGFIFCVLCNLCIGASLGEMASIWPTAVTTEAFFSVQFFSAAGVVGSGGRYVPEAWKTYLIMVAISTYGMLVNALLMNMVMYWSITGVIVISIIILAMGDKNDADFVFTNFVNETGYTDGVAWILGLLQSVLSLIGYDAVIHMTDEMPWPRSDAPKAILLSIVVKGVTDGTAFILMLFSLTVQEMVFGMETGMAITELMYQATKSRAAAVVVTVMLGVCFINGTMGSMTSASRLVYAMARLDDPFEAITFTQIFDLCFGLLYLGPTIAFGVYTTSCTIFLNLSCAMRIAILLLRGRAVLTAHHSPAKPFTLGRWGYLCSIVSVVFVGVTTAMNYVSAMIGIFLVLLTTYWFVYGRRFEGPVSFL</sequence>
<dbReference type="Pfam" id="PF13520">
    <property type="entry name" value="AA_permease_2"/>
    <property type="match status" value="1"/>
</dbReference>
<feature type="transmembrane region" description="Helical" evidence="6">
    <location>
        <begin position="258"/>
        <end position="276"/>
    </location>
</feature>
<keyword evidence="2" id="KW-0813">Transport</keyword>
<reference evidence="7" key="1">
    <citation type="journal article" date="2020" name="Stud. Mycol.">
        <title>101 Dothideomycetes genomes: a test case for predicting lifestyles and emergence of pathogens.</title>
        <authorList>
            <person name="Haridas S."/>
            <person name="Albert R."/>
            <person name="Binder M."/>
            <person name="Bloem J."/>
            <person name="Labutti K."/>
            <person name="Salamov A."/>
            <person name="Andreopoulos B."/>
            <person name="Baker S."/>
            <person name="Barry K."/>
            <person name="Bills G."/>
            <person name="Bluhm B."/>
            <person name="Cannon C."/>
            <person name="Castanera R."/>
            <person name="Culley D."/>
            <person name="Daum C."/>
            <person name="Ezra D."/>
            <person name="Gonzalez J."/>
            <person name="Henrissat B."/>
            <person name="Kuo A."/>
            <person name="Liang C."/>
            <person name="Lipzen A."/>
            <person name="Lutzoni F."/>
            <person name="Magnuson J."/>
            <person name="Mondo S."/>
            <person name="Nolan M."/>
            <person name="Ohm R."/>
            <person name="Pangilinan J."/>
            <person name="Park H.-J."/>
            <person name="Ramirez L."/>
            <person name="Alfaro M."/>
            <person name="Sun H."/>
            <person name="Tritt A."/>
            <person name="Yoshinaga Y."/>
            <person name="Zwiers L.-H."/>
            <person name="Turgeon B."/>
            <person name="Goodwin S."/>
            <person name="Spatafora J."/>
            <person name="Crous P."/>
            <person name="Grigoriev I."/>
        </authorList>
    </citation>
    <scope>NUCLEOTIDE SEQUENCE</scope>
    <source>
        <strain evidence="7">CBS 122367</strain>
    </source>
</reference>
<evidence type="ECO:0000313" key="7">
    <source>
        <dbReference type="EMBL" id="KAF2686886.1"/>
    </source>
</evidence>
<evidence type="ECO:0000256" key="3">
    <source>
        <dbReference type="ARBA" id="ARBA00022692"/>
    </source>
</evidence>
<feature type="transmembrane region" description="Helical" evidence="6">
    <location>
        <begin position="388"/>
        <end position="405"/>
    </location>
</feature>
<proteinExistence type="predicted"/>
<feature type="transmembrane region" description="Helical" evidence="6">
    <location>
        <begin position="20"/>
        <end position="41"/>
    </location>
</feature>
<dbReference type="PANTHER" id="PTHR45649:SF14">
    <property type="entry name" value="GABA PERMEASE"/>
    <property type="match status" value="1"/>
</dbReference>
<feature type="transmembrane region" description="Helical" evidence="6">
    <location>
        <begin position="365"/>
        <end position="382"/>
    </location>
</feature>
<organism evidence="7 8">
    <name type="scientific">Lentithecium fluviatile CBS 122367</name>
    <dbReference type="NCBI Taxonomy" id="1168545"/>
    <lineage>
        <taxon>Eukaryota</taxon>
        <taxon>Fungi</taxon>
        <taxon>Dikarya</taxon>
        <taxon>Ascomycota</taxon>
        <taxon>Pezizomycotina</taxon>
        <taxon>Dothideomycetes</taxon>
        <taxon>Pleosporomycetidae</taxon>
        <taxon>Pleosporales</taxon>
        <taxon>Massarineae</taxon>
        <taxon>Lentitheciaceae</taxon>
        <taxon>Lentithecium</taxon>
    </lineage>
</organism>
<feature type="transmembrane region" description="Helical" evidence="6">
    <location>
        <begin position="74"/>
        <end position="97"/>
    </location>
</feature>
<dbReference type="PANTHER" id="PTHR45649">
    <property type="entry name" value="AMINO-ACID PERMEASE BAT1"/>
    <property type="match status" value="1"/>
</dbReference>
<keyword evidence="3 6" id="KW-0812">Transmembrane</keyword>
<feature type="transmembrane region" description="Helical" evidence="6">
    <location>
        <begin position="320"/>
        <end position="344"/>
    </location>
</feature>
<dbReference type="AlphaFoldDB" id="A0A6G1J8P1"/>
<dbReference type="InterPro" id="IPR002293">
    <property type="entry name" value="AA/rel_permease1"/>
</dbReference>
<evidence type="ECO:0000256" key="2">
    <source>
        <dbReference type="ARBA" id="ARBA00022448"/>
    </source>
</evidence>
<evidence type="ECO:0000313" key="8">
    <source>
        <dbReference type="Proteomes" id="UP000799291"/>
    </source>
</evidence>
<feature type="transmembrane region" description="Helical" evidence="6">
    <location>
        <begin position="48"/>
        <end position="68"/>
    </location>
</feature>
<dbReference type="EMBL" id="MU005576">
    <property type="protein sequence ID" value="KAF2686886.1"/>
    <property type="molecule type" value="Genomic_DNA"/>
</dbReference>
<dbReference type="OrthoDB" id="2417308at2759"/>
<feature type="transmembrane region" description="Helical" evidence="6">
    <location>
        <begin position="109"/>
        <end position="127"/>
    </location>
</feature>
<protein>
    <recommendedName>
        <fullName evidence="9">Amino acid transporter</fullName>
    </recommendedName>
</protein>
<feature type="transmembrane region" description="Helical" evidence="6">
    <location>
        <begin position="133"/>
        <end position="150"/>
    </location>
</feature>
<keyword evidence="8" id="KW-1185">Reference proteome</keyword>
<name>A0A6G1J8P1_9PLEO</name>
<evidence type="ECO:0000256" key="4">
    <source>
        <dbReference type="ARBA" id="ARBA00022989"/>
    </source>
</evidence>
<keyword evidence="4 6" id="KW-1133">Transmembrane helix</keyword>
<dbReference type="Proteomes" id="UP000799291">
    <property type="component" value="Unassembled WGS sequence"/>
</dbReference>
<dbReference type="GO" id="GO:0022857">
    <property type="term" value="F:transmembrane transporter activity"/>
    <property type="evidence" value="ECO:0007669"/>
    <property type="project" value="InterPro"/>
</dbReference>
<feature type="transmembrane region" description="Helical" evidence="6">
    <location>
        <begin position="208"/>
        <end position="231"/>
    </location>
</feature>
<gene>
    <name evidence="7" type="ORF">K458DRAFT_476585</name>
</gene>